<dbReference type="PROSITE" id="PS51914">
    <property type="entry name" value="MRH"/>
    <property type="match status" value="1"/>
</dbReference>
<keyword evidence="13" id="KW-0333">Golgi apparatus</keyword>
<evidence type="ECO:0000313" key="22">
    <source>
        <dbReference type="EMBL" id="EGS24003.1"/>
    </source>
</evidence>
<evidence type="ECO:0000256" key="17">
    <source>
        <dbReference type="ARBA" id="ARBA00023329"/>
    </source>
</evidence>
<dbReference type="Proteomes" id="UP000008066">
    <property type="component" value="Unassembled WGS sequence"/>
</dbReference>
<dbReference type="InterPro" id="IPR044865">
    <property type="entry name" value="MRH_dom"/>
</dbReference>
<gene>
    <name evidence="22" type="ORF">CTHT_0007140</name>
</gene>
<evidence type="ECO:0000256" key="4">
    <source>
        <dbReference type="ARBA" id="ARBA00004614"/>
    </source>
</evidence>
<evidence type="ECO:0000313" key="23">
    <source>
        <dbReference type="Proteomes" id="UP000008066"/>
    </source>
</evidence>
<keyword evidence="17" id="KW-0968">Cytoplasmic vesicle</keyword>
<dbReference type="SUPFAM" id="SSF50911">
    <property type="entry name" value="Mannose 6-phosphate receptor domain"/>
    <property type="match status" value="1"/>
</dbReference>
<keyword evidence="7" id="KW-0813">Transport</keyword>
<evidence type="ECO:0000256" key="5">
    <source>
        <dbReference type="ARBA" id="ARBA00005363"/>
    </source>
</evidence>
<dbReference type="OrthoDB" id="29460at2759"/>
<keyword evidence="16" id="KW-1015">Disulfide bond</keyword>
<dbReference type="InterPro" id="IPR018939">
    <property type="entry name" value="Autophagy-rel_prot_27"/>
</dbReference>
<dbReference type="GO" id="GO:0030659">
    <property type="term" value="C:cytoplasmic vesicle membrane"/>
    <property type="evidence" value="ECO:0007669"/>
    <property type="project" value="UniProtKB-SubCell"/>
</dbReference>
<comment type="subcellular location">
    <subcellularLocation>
        <location evidence="2">Cytoplasmic vesicle membrane</location>
        <topology evidence="2">Single-pass type I membrane protein</topology>
    </subcellularLocation>
    <subcellularLocation>
        <location evidence="4">Golgi apparatus membrane</location>
        <topology evidence="4">Single-pass type I membrane protein</topology>
    </subcellularLocation>
    <subcellularLocation>
        <location evidence="1">Mitochondrion membrane</location>
        <topology evidence="1">Single-pass membrane protein</topology>
    </subcellularLocation>
    <subcellularLocation>
        <location evidence="3">Preautophagosomal structure membrane</location>
        <topology evidence="3">Single-pass type I membrane protein</topology>
    </subcellularLocation>
</comment>
<proteinExistence type="inferred from homology"/>
<dbReference type="GO" id="GO:0006914">
    <property type="term" value="P:autophagy"/>
    <property type="evidence" value="ECO:0007669"/>
    <property type="project" value="UniProtKB-KW"/>
</dbReference>
<dbReference type="GeneID" id="18254752"/>
<evidence type="ECO:0000256" key="19">
    <source>
        <dbReference type="SAM" id="Phobius"/>
    </source>
</evidence>
<comment type="similarity">
    <text evidence="5">Belongs to the ATG27 family.</text>
</comment>
<dbReference type="PANTHER" id="PTHR15071">
    <property type="entry name" value="MANNOSE-6-PHOSPHATE RECEPTOR FAMILY MEMBER"/>
    <property type="match status" value="1"/>
</dbReference>
<feature type="domain" description="MRH" evidence="21">
    <location>
        <begin position="38"/>
        <end position="269"/>
    </location>
</feature>
<dbReference type="Gene3D" id="2.70.130.10">
    <property type="entry name" value="Mannose-6-phosphate receptor binding domain"/>
    <property type="match status" value="1"/>
</dbReference>
<dbReference type="PANTHER" id="PTHR15071:SF13">
    <property type="entry name" value="AUTOPHAGY-RELATED PROTEIN 27"/>
    <property type="match status" value="1"/>
</dbReference>
<accession>G0RYL7</accession>
<evidence type="ECO:0000256" key="20">
    <source>
        <dbReference type="SAM" id="SignalP"/>
    </source>
</evidence>
<evidence type="ECO:0000256" key="1">
    <source>
        <dbReference type="ARBA" id="ARBA00004304"/>
    </source>
</evidence>
<dbReference type="AlphaFoldDB" id="G0RYL7"/>
<sequence>MTRPSRPTQTAGPLLLLLLLGSTASPSSAAATAPPSTFDCAKVEFDGHTYDFHDLAGPHTIVTTEYAAPTYRNTTYTIDLCGPLKRKGDIAKEERCPDVCAIKHRFDPKTGKSVTDSVIPIVIGHGNDHAAFNWGIKRIAEGRDTKDKKNDGLRLTLQSDTTYQQRPQSAVISLRCDPEKVGTEGEWEQKLVEYEPAKKNSKRGVETQEDTKKEEKDPVDISQPEHQLRKQDAALLWEGYKREQVVDGTETKEIDTLYLTWYTKHACRAEGENPPTDGGKESKHWGFFTWVFIIAFLAVASYLIFGSWLNYHRYGARGWDLLPHSDLIRDIPYLLRDVIRRVLNTVQSSGSRGGYSAV</sequence>
<dbReference type="eggNOG" id="ENOG502QVJJ">
    <property type="taxonomic scope" value="Eukaryota"/>
</dbReference>
<feature type="region of interest" description="Disordered" evidence="18">
    <location>
        <begin position="197"/>
        <end position="225"/>
    </location>
</feature>
<evidence type="ECO:0000256" key="6">
    <source>
        <dbReference type="ARBA" id="ARBA00013776"/>
    </source>
</evidence>
<dbReference type="KEGG" id="cthr:CTHT_0007140"/>
<feature type="transmembrane region" description="Helical" evidence="19">
    <location>
        <begin position="285"/>
        <end position="305"/>
    </location>
</feature>
<evidence type="ECO:0000256" key="7">
    <source>
        <dbReference type="ARBA" id="ARBA00022448"/>
    </source>
</evidence>
<dbReference type="Pfam" id="PF09451">
    <property type="entry name" value="ATG27"/>
    <property type="match status" value="1"/>
</dbReference>
<dbReference type="OMA" id="AFDCKDI"/>
<dbReference type="GO" id="GO:0015031">
    <property type="term" value="P:protein transport"/>
    <property type="evidence" value="ECO:0007669"/>
    <property type="project" value="UniProtKB-KW"/>
</dbReference>
<keyword evidence="10" id="KW-0653">Protein transport</keyword>
<protein>
    <recommendedName>
        <fullName evidence="6">Autophagy-related protein 27</fullName>
    </recommendedName>
</protein>
<dbReference type="HOGENOM" id="CLU_047751_0_0_1"/>
<feature type="compositionally biased region" description="Basic and acidic residues" evidence="18">
    <location>
        <begin position="197"/>
        <end position="219"/>
    </location>
</feature>
<dbReference type="GO" id="GO:0031966">
    <property type="term" value="C:mitochondrial membrane"/>
    <property type="evidence" value="ECO:0007669"/>
    <property type="project" value="UniProtKB-SubCell"/>
</dbReference>
<evidence type="ECO:0000256" key="11">
    <source>
        <dbReference type="ARBA" id="ARBA00022989"/>
    </source>
</evidence>
<feature type="chain" id="PRO_5003409142" description="Autophagy-related protein 27" evidence="20">
    <location>
        <begin position="30"/>
        <end position="358"/>
    </location>
</feature>
<keyword evidence="12" id="KW-0072">Autophagy</keyword>
<feature type="signal peptide" evidence="20">
    <location>
        <begin position="1"/>
        <end position="29"/>
    </location>
</feature>
<dbReference type="GO" id="GO:0034045">
    <property type="term" value="C:phagophore assembly site membrane"/>
    <property type="evidence" value="ECO:0007669"/>
    <property type="project" value="UniProtKB-SubCell"/>
</dbReference>
<evidence type="ECO:0000256" key="10">
    <source>
        <dbReference type="ARBA" id="ARBA00022927"/>
    </source>
</evidence>
<reference evidence="22 23" key="1">
    <citation type="journal article" date="2011" name="Cell">
        <title>Insight into structure and assembly of the nuclear pore complex by utilizing the genome of a eukaryotic thermophile.</title>
        <authorList>
            <person name="Amlacher S."/>
            <person name="Sarges P."/>
            <person name="Flemming D."/>
            <person name="van Noort V."/>
            <person name="Kunze R."/>
            <person name="Devos D.P."/>
            <person name="Arumugam M."/>
            <person name="Bork P."/>
            <person name="Hurt E."/>
        </authorList>
    </citation>
    <scope>NUCLEOTIDE SEQUENCE [LARGE SCALE GENOMIC DNA]</scope>
    <source>
        <strain evidence="23">DSM 1495 / CBS 144.50 / IMI 039719</strain>
    </source>
</reference>
<organism evidence="23">
    <name type="scientific">Chaetomium thermophilum (strain DSM 1495 / CBS 144.50 / IMI 039719)</name>
    <name type="common">Thermochaetoides thermophila</name>
    <dbReference type="NCBI Taxonomy" id="759272"/>
    <lineage>
        <taxon>Eukaryota</taxon>
        <taxon>Fungi</taxon>
        <taxon>Dikarya</taxon>
        <taxon>Ascomycota</taxon>
        <taxon>Pezizomycotina</taxon>
        <taxon>Sordariomycetes</taxon>
        <taxon>Sordariomycetidae</taxon>
        <taxon>Sordariales</taxon>
        <taxon>Chaetomiaceae</taxon>
        <taxon>Thermochaetoides</taxon>
    </lineage>
</organism>
<dbReference type="GO" id="GO:0000139">
    <property type="term" value="C:Golgi membrane"/>
    <property type="evidence" value="ECO:0007669"/>
    <property type="project" value="UniProtKB-SubCell"/>
</dbReference>
<keyword evidence="11 19" id="KW-1133">Transmembrane helix</keyword>
<evidence type="ECO:0000256" key="12">
    <source>
        <dbReference type="ARBA" id="ARBA00023006"/>
    </source>
</evidence>
<keyword evidence="15 19" id="KW-0472">Membrane</keyword>
<evidence type="ECO:0000256" key="18">
    <source>
        <dbReference type="SAM" id="MobiDB-lite"/>
    </source>
</evidence>
<dbReference type="EMBL" id="GL988032">
    <property type="protein sequence ID" value="EGS24003.1"/>
    <property type="molecule type" value="Genomic_DNA"/>
</dbReference>
<keyword evidence="9 20" id="KW-0732">Signal</keyword>
<evidence type="ECO:0000256" key="13">
    <source>
        <dbReference type="ARBA" id="ARBA00023034"/>
    </source>
</evidence>
<name>G0RYL7_CHATD</name>
<dbReference type="STRING" id="759272.G0RYL7"/>
<evidence type="ECO:0000259" key="21">
    <source>
        <dbReference type="PROSITE" id="PS51914"/>
    </source>
</evidence>
<evidence type="ECO:0000256" key="15">
    <source>
        <dbReference type="ARBA" id="ARBA00023136"/>
    </source>
</evidence>
<evidence type="ECO:0000256" key="14">
    <source>
        <dbReference type="ARBA" id="ARBA00023128"/>
    </source>
</evidence>
<evidence type="ECO:0000256" key="3">
    <source>
        <dbReference type="ARBA" id="ARBA00004472"/>
    </source>
</evidence>
<dbReference type="InterPro" id="IPR009011">
    <property type="entry name" value="Man6P_isomerase_rcpt-bd_dom_sf"/>
</dbReference>
<keyword evidence="23" id="KW-1185">Reference proteome</keyword>
<dbReference type="RefSeq" id="XP_006691245.1">
    <property type="nucleotide sequence ID" value="XM_006691182.1"/>
</dbReference>
<evidence type="ECO:0000256" key="9">
    <source>
        <dbReference type="ARBA" id="ARBA00022729"/>
    </source>
</evidence>
<keyword evidence="14" id="KW-0496">Mitochondrion</keyword>
<evidence type="ECO:0000256" key="2">
    <source>
        <dbReference type="ARBA" id="ARBA00004358"/>
    </source>
</evidence>
<evidence type="ECO:0000256" key="8">
    <source>
        <dbReference type="ARBA" id="ARBA00022692"/>
    </source>
</evidence>
<evidence type="ECO:0000256" key="16">
    <source>
        <dbReference type="ARBA" id="ARBA00023157"/>
    </source>
</evidence>
<keyword evidence="8 19" id="KW-0812">Transmembrane</keyword>